<dbReference type="Gene3D" id="1.25.40.10">
    <property type="entry name" value="Tetratricopeptide repeat domain"/>
    <property type="match status" value="1"/>
</dbReference>
<dbReference type="CDD" id="cd02511">
    <property type="entry name" value="Beta4Glucosyltransferase"/>
    <property type="match status" value="1"/>
</dbReference>
<accession>A0A2T0RAP6</accession>
<evidence type="ECO:0000313" key="2">
    <source>
        <dbReference type="EMBL" id="PRY18248.1"/>
    </source>
</evidence>
<dbReference type="PANTHER" id="PTHR43630">
    <property type="entry name" value="POLY-BETA-1,6-N-ACETYL-D-GLUCOSAMINE SYNTHASE"/>
    <property type="match status" value="1"/>
</dbReference>
<comment type="caution">
    <text evidence="2">The sequence shown here is derived from an EMBL/GenBank/DDBJ whole genome shotgun (WGS) entry which is preliminary data.</text>
</comment>
<feature type="domain" description="Glycosyltransferase 2-like" evidence="1">
    <location>
        <begin position="16"/>
        <end position="97"/>
    </location>
</feature>
<dbReference type="GO" id="GO:0016740">
    <property type="term" value="F:transferase activity"/>
    <property type="evidence" value="ECO:0007669"/>
    <property type="project" value="UniProtKB-KW"/>
</dbReference>
<dbReference type="AlphaFoldDB" id="A0A2T0RAP6"/>
<dbReference type="Proteomes" id="UP000238083">
    <property type="component" value="Unassembled WGS sequence"/>
</dbReference>
<dbReference type="InterPro" id="IPR029044">
    <property type="entry name" value="Nucleotide-diphossugar_trans"/>
</dbReference>
<proteinExistence type="predicted"/>
<sequence length="526" mass="57019">MVGDRIVSVFISACYIVKDEERVLAASLDAVAPFVDEIVVYDTGSSDGTLEIARSRGAVVVEGHWDDDFGAARNRALEHCRGEWVFSVDADEVVQGDPRAFRTLLRRSAVADVVRVQVANAVWDSVDDDPLTVQMVRVFRRRTCHWTGALHEQVVRRGGERLSGTVSPLVLLHSGYTVQTMAEKGKTDRNLALARRELDRALEDGHHDVTVHRVNFARSALSSRHFQEALDALEPLDGQYAVQPPPADWLPLAASASYCAIQAAASLGRFETARSWIERLQSWGERPGALTRVRASVAMAEGDFRGALDLLRDVTEVTDLRGGRVTEVSLLLDTANCHAALGEYDQAADAMLEHLRRGAGDMPAPQMLAIVHGAHLPVEEFAAAVPPALVVPLLGQLSTLPFAEVSDVLEALLATAPSPAPVLAAAASMWPSMSLPEALPWSLRLREAGHPESCPLLAIAGSAEREPVDRLAAAAVLHEVGDERALSFVEHVLEGWEEATWPLVEQAVGMYSPRLRDLLAASVVEA</sequence>
<gene>
    <name evidence="2" type="ORF">CLV37_101493</name>
</gene>
<protein>
    <submittedName>
        <fullName evidence="2">Glycosyl transferase family 2</fullName>
    </submittedName>
</protein>
<dbReference type="SUPFAM" id="SSF48452">
    <property type="entry name" value="TPR-like"/>
    <property type="match status" value="1"/>
</dbReference>
<keyword evidence="2" id="KW-0808">Transferase</keyword>
<dbReference type="Pfam" id="PF13432">
    <property type="entry name" value="TPR_16"/>
    <property type="match status" value="2"/>
</dbReference>
<reference evidence="2 3" key="1">
    <citation type="submission" date="2018-03" db="EMBL/GenBank/DDBJ databases">
        <title>Genomic Encyclopedia of Archaeal and Bacterial Type Strains, Phase II (KMG-II): from individual species to whole genera.</title>
        <authorList>
            <person name="Goeker M."/>
        </authorList>
    </citation>
    <scope>NUCLEOTIDE SEQUENCE [LARGE SCALE GENOMIC DNA]</scope>
    <source>
        <strain evidence="2 3">DSM 19711</strain>
    </source>
</reference>
<dbReference type="EMBL" id="PVZF01000001">
    <property type="protein sequence ID" value="PRY18248.1"/>
    <property type="molecule type" value="Genomic_DNA"/>
</dbReference>
<keyword evidence="3" id="KW-1185">Reference proteome</keyword>
<dbReference type="InterPro" id="IPR011990">
    <property type="entry name" value="TPR-like_helical_dom_sf"/>
</dbReference>
<name>A0A2T0RAP6_9ACTN</name>
<dbReference type="PANTHER" id="PTHR43630:SF2">
    <property type="entry name" value="GLYCOSYLTRANSFERASE"/>
    <property type="match status" value="1"/>
</dbReference>
<dbReference type="Gene3D" id="3.90.550.10">
    <property type="entry name" value="Spore Coat Polysaccharide Biosynthesis Protein SpsA, Chain A"/>
    <property type="match status" value="1"/>
</dbReference>
<evidence type="ECO:0000259" key="1">
    <source>
        <dbReference type="Pfam" id="PF00535"/>
    </source>
</evidence>
<organism evidence="2 3">
    <name type="scientific">Kineococcus rhizosphaerae</name>
    <dbReference type="NCBI Taxonomy" id="559628"/>
    <lineage>
        <taxon>Bacteria</taxon>
        <taxon>Bacillati</taxon>
        <taxon>Actinomycetota</taxon>
        <taxon>Actinomycetes</taxon>
        <taxon>Kineosporiales</taxon>
        <taxon>Kineosporiaceae</taxon>
        <taxon>Kineococcus</taxon>
    </lineage>
</organism>
<dbReference type="SUPFAM" id="SSF53448">
    <property type="entry name" value="Nucleotide-diphospho-sugar transferases"/>
    <property type="match status" value="1"/>
</dbReference>
<evidence type="ECO:0000313" key="3">
    <source>
        <dbReference type="Proteomes" id="UP000238083"/>
    </source>
</evidence>
<dbReference type="InterPro" id="IPR001173">
    <property type="entry name" value="Glyco_trans_2-like"/>
</dbReference>
<dbReference type="Pfam" id="PF00535">
    <property type="entry name" value="Glycos_transf_2"/>
    <property type="match status" value="1"/>
</dbReference>